<dbReference type="RefSeq" id="WP_379026489.1">
    <property type="nucleotide sequence ID" value="NZ_JBHRTA010000062.1"/>
</dbReference>
<dbReference type="Proteomes" id="UP001595526">
    <property type="component" value="Unassembled WGS sequence"/>
</dbReference>
<evidence type="ECO:0000259" key="1">
    <source>
        <dbReference type="Pfam" id="PF14905"/>
    </source>
</evidence>
<dbReference type="Pfam" id="PF14905">
    <property type="entry name" value="OMP_b-brl_3"/>
    <property type="match status" value="1"/>
</dbReference>
<dbReference type="Pfam" id="PF13620">
    <property type="entry name" value="CarboxypepD_reg"/>
    <property type="match status" value="1"/>
</dbReference>
<organism evidence="2 3">
    <name type="scientific">Parapedobacter deserti</name>
    <dbReference type="NCBI Taxonomy" id="1912957"/>
    <lineage>
        <taxon>Bacteria</taxon>
        <taxon>Pseudomonadati</taxon>
        <taxon>Bacteroidota</taxon>
        <taxon>Sphingobacteriia</taxon>
        <taxon>Sphingobacteriales</taxon>
        <taxon>Sphingobacteriaceae</taxon>
        <taxon>Parapedobacter</taxon>
    </lineage>
</organism>
<evidence type="ECO:0000313" key="2">
    <source>
        <dbReference type="EMBL" id="MFC3200168.1"/>
    </source>
</evidence>
<protein>
    <submittedName>
        <fullName evidence="2">Outer membrane beta-barrel protein</fullName>
    </submittedName>
</protein>
<keyword evidence="3" id="KW-1185">Reference proteome</keyword>
<dbReference type="EMBL" id="JBHRTA010000062">
    <property type="protein sequence ID" value="MFC3200168.1"/>
    <property type="molecule type" value="Genomic_DNA"/>
</dbReference>
<accession>A0ABV7JVA2</accession>
<gene>
    <name evidence="2" type="ORF">ACFOET_21280</name>
</gene>
<reference evidence="3" key="1">
    <citation type="journal article" date="2019" name="Int. J. Syst. Evol. Microbiol.">
        <title>The Global Catalogue of Microorganisms (GCM) 10K type strain sequencing project: providing services to taxonomists for standard genome sequencing and annotation.</title>
        <authorList>
            <consortium name="The Broad Institute Genomics Platform"/>
            <consortium name="The Broad Institute Genome Sequencing Center for Infectious Disease"/>
            <person name="Wu L."/>
            <person name="Ma J."/>
        </authorList>
    </citation>
    <scope>NUCLEOTIDE SEQUENCE [LARGE SCALE GENOMIC DNA]</scope>
    <source>
        <strain evidence="3">KCTC 52416</strain>
    </source>
</reference>
<comment type="caution">
    <text evidence="2">The sequence shown here is derived from an EMBL/GenBank/DDBJ whole genome shotgun (WGS) entry which is preliminary data.</text>
</comment>
<proteinExistence type="predicted"/>
<dbReference type="SUPFAM" id="SSF56935">
    <property type="entry name" value="Porins"/>
    <property type="match status" value="1"/>
</dbReference>
<feature type="domain" description="Outer membrane protein beta-barrel" evidence="1">
    <location>
        <begin position="434"/>
        <end position="751"/>
    </location>
</feature>
<sequence length="933" mass="103322">MFSVAGFSQTGKRVQGTLSDQQGEAIIGASVKLVSEVDSMQTSSGRGGIFTFNGIKGQRFVLTVTSLGFDTLRQHFAFEPGKNDLMLPVRLSTSSHMLAEVSITGVAALTIKEDTLEYATKNLRLREGALVEDALKKLDGVEVDKDGNVTAQGETVTRARINGKDFFGGDIKAAIQNLPAEIIEKIQIVDDYGDMANVTGNRTGDPERVLNLQIAPERNNGDFGNFRVGGGTEERYQVTGSYGKFKEGMQLSVLGNLNNVNASLFDFNTRSGGARRGRGGGSFGRGFGGGGMWGGSNGLTNTQSIGLNYRQDFNDKLTMYGDYSFGHNNNTTLSDEMREIYASAVTTYTTSNMDNGSISNDHRFSWNVEYRPDDKNYIKFSPNFAYRQNRANNLSLSTNVRDELLINDLTNRQVNASYAPNYGASGLYNRRLSEGGRNIFFNFSLNTASTEQDQERILNTLVYETTIEDLDSVYQQHLVNLENKNLNGGATLSYIEPLGQYSNLEVSYDFNFASYDNNRQANAFNIDGTLIDNSGYNNSQHYDYTFSTHRGTLTYRYRKDKWNYSLGVAAQPNMLRGGADIDGTAIAINRSGFNWMPVARLEYEMSRTKRFSVNYSGRANEPGVTQIQPFTDYSNVNAPVTGNPNLSAEFNHELRINYRNFNIGEGTSFFVGLTGSLAEDKIVTNRTTFVDDSIGIVQATEYLNTDGFYNTRGFYNFSKPFSDRTYTLSFNGMVMYNNNVSYASSEIANNGAPYFNTVRNVAKNWVLSQGIMFRYNPTETVDVTPGIRYTYNTTDNTVNAGNNNNISTWAFTLNGSVNLTPTWIFGADLAKTTNNGYSSAVQANPMIINTYIEKQFLKGRTGAIRFQAFDLLNEQTNVSRNVTENMIIDSRTNRLARYFMLSLTYRFSNFAGGGMGFDAPGSPGGWGGGRRGG</sequence>
<dbReference type="InterPro" id="IPR008969">
    <property type="entry name" value="CarboxyPept-like_regulatory"/>
</dbReference>
<evidence type="ECO:0000313" key="3">
    <source>
        <dbReference type="Proteomes" id="UP001595526"/>
    </source>
</evidence>
<dbReference type="SUPFAM" id="SSF49464">
    <property type="entry name" value="Carboxypeptidase regulatory domain-like"/>
    <property type="match status" value="1"/>
</dbReference>
<name>A0ABV7JVA2_9SPHI</name>
<dbReference type="InterPro" id="IPR041700">
    <property type="entry name" value="OMP_b-brl_3"/>
</dbReference>